<dbReference type="Pfam" id="PF00749">
    <property type="entry name" value="tRNA-synt_1c"/>
    <property type="match status" value="1"/>
</dbReference>
<dbReference type="PANTHER" id="PTHR43311:SF2">
    <property type="entry name" value="GLUTAMATE--TRNA LIGASE, MITOCHONDRIAL-RELATED"/>
    <property type="match status" value="1"/>
</dbReference>
<evidence type="ECO:0000256" key="15">
    <source>
        <dbReference type="ARBA" id="ARBA00047479"/>
    </source>
</evidence>
<evidence type="ECO:0000256" key="10">
    <source>
        <dbReference type="ARBA" id="ARBA00044054"/>
    </source>
</evidence>
<keyword evidence="8 17" id="KW-0030">Aminoacyl-tRNA synthetase</keyword>
<keyword evidence="5 17" id="KW-0547">Nucleotide-binding</keyword>
<dbReference type="InterPro" id="IPR000924">
    <property type="entry name" value="Glu/Gln-tRNA-synth"/>
</dbReference>
<protein>
    <recommendedName>
        <fullName evidence="11">Nondiscriminating glutamyl-tRNA synthetase EARS2, mitochondrial</fullName>
        <ecNumber evidence="3">6.1.1.17</ecNumber>
        <ecNumber evidence="10">6.1.1.24</ecNumber>
    </recommendedName>
    <alternativeName>
        <fullName evidence="13">Glutamate--tRNA(Gln) ligase EARS2, mitochondrial</fullName>
    </alternativeName>
    <alternativeName>
        <fullName evidence="9">Glutamyl-tRNA synthetase</fullName>
    </alternativeName>
    <alternativeName>
        <fullName evidence="12">Mitochondrial glutamyl-tRNA synthetase</fullName>
    </alternativeName>
</protein>
<feature type="domain" description="Glutamyl/glutaminyl-tRNA synthetase class Ib catalytic" evidence="18">
    <location>
        <begin position="37"/>
        <end position="327"/>
    </location>
</feature>
<proteinExistence type="inferred from homology"/>
<dbReference type="SUPFAM" id="SSF52374">
    <property type="entry name" value="Nucleotidylyl transferase"/>
    <property type="match status" value="1"/>
</dbReference>
<evidence type="ECO:0000256" key="11">
    <source>
        <dbReference type="ARBA" id="ARBA00044142"/>
    </source>
</evidence>
<dbReference type="InterPro" id="IPR004527">
    <property type="entry name" value="Glu-tRNA-ligase_bac/mito"/>
</dbReference>
<keyword evidence="7 17" id="KW-0648">Protein biosynthesis</keyword>
<dbReference type="AlphaFoldDB" id="A0A423TNJ6"/>
<dbReference type="InterPro" id="IPR020058">
    <property type="entry name" value="Glu/Gln-tRNA-synth_Ib_cat-dom"/>
</dbReference>
<dbReference type="GO" id="GO:0008270">
    <property type="term" value="F:zinc ion binding"/>
    <property type="evidence" value="ECO:0007669"/>
    <property type="project" value="InterPro"/>
</dbReference>
<dbReference type="InterPro" id="IPR001412">
    <property type="entry name" value="aa-tRNA-synth_I_CS"/>
</dbReference>
<sequence length="334" mass="38382">MTWLSHIRHASKITHSRWQAVSTQLRKFSLSNQIHSEVRVRFAPSPTGHLHLGGLRTALYNFLFAKSNNGKFILRIEDTDQARLVPQAARKLEDILNWSNIPPDESPLLSGPRGPYVQSERIELYQKHIQTLLENGSAYKCFCTDTRLDLLRKDALRRRETPKYDNRCRSLSFAKIEEFEKQGRAHCIRFKLEDITEPFNDLVYGPILYNVAQQEGDPVLLKSDGFPTYHFANVVDDHLMEVTHVLRGVEWQISTPKHLLLYKAFGWEPPQFGHLPLIKNRDGTKLSKRQGDLHIERLRAQGYSPEAIINFVTDIGGGFEDRDQCMTDDCGGTD</sequence>
<evidence type="ECO:0000256" key="13">
    <source>
        <dbReference type="ARBA" id="ARBA00044313"/>
    </source>
</evidence>
<dbReference type="Proteomes" id="UP000283509">
    <property type="component" value="Unassembled WGS sequence"/>
</dbReference>
<dbReference type="GO" id="GO:0050561">
    <property type="term" value="F:glutamate-tRNA(Gln) ligase activity"/>
    <property type="evidence" value="ECO:0007669"/>
    <property type="project" value="UniProtKB-EC"/>
</dbReference>
<dbReference type="EC" id="6.1.1.17" evidence="3"/>
<keyword evidence="20" id="KW-1185">Reference proteome</keyword>
<evidence type="ECO:0000256" key="3">
    <source>
        <dbReference type="ARBA" id="ARBA00012835"/>
    </source>
</evidence>
<dbReference type="InterPro" id="IPR033910">
    <property type="entry name" value="GluRS_core"/>
</dbReference>
<dbReference type="PANTHER" id="PTHR43311">
    <property type="entry name" value="GLUTAMATE--TRNA LIGASE"/>
    <property type="match status" value="1"/>
</dbReference>
<accession>A0A423TNJ6</accession>
<reference evidence="19 20" key="2">
    <citation type="submission" date="2019-01" db="EMBL/GenBank/DDBJ databases">
        <title>The decoding of complex shrimp genome reveals the adaptation for benthos swimmer, frequently molting mechanism and breeding impact on genome.</title>
        <authorList>
            <person name="Sun Y."/>
            <person name="Gao Y."/>
            <person name="Yu Y."/>
        </authorList>
    </citation>
    <scope>NUCLEOTIDE SEQUENCE [LARGE SCALE GENOMIC DNA]</scope>
    <source>
        <tissue evidence="19">Muscle</tissue>
    </source>
</reference>
<comment type="subcellular location">
    <subcellularLocation>
        <location evidence="1">Mitochondrion</location>
    </subcellularLocation>
</comment>
<comment type="catalytic activity">
    <reaction evidence="15">
        <text>tRNA(Glx) + L-glutamate + ATP = L-glutamyl-tRNA(Glx) + AMP + diphosphate</text>
        <dbReference type="Rhea" id="RHEA:18397"/>
        <dbReference type="Rhea" id="RHEA-COMP:9713"/>
        <dbReference type="Rhea" id="RHEA-COMP:9716"/>
        <dbReference type="ChEBI" id="CHEBI:29985"/>
        <dbReference type="ChEBI" id="CHEBI:30616"/>
        <dbReference type="ChEBI" id="CHEBI:33019"/>
        <dbReference type="ChEBI" id="CHEBI:78442"/>
        <dbReference type="ChEBI" id="CHEBI:78520"/>
        <dbReference type="ChEBI" id="CHEBI:456215"/>
        <dbReference type="EC" id="6.1.1.24"/>
    </reaction>
    <physiologicalReaction direction="left-to-right" evidence="15">
        <dbReference type="Rhea" id="RHEA:18398"/>
    </physiologicalReaction>
</comment>
<evidence type="ECO:0000256" key="17">
    <source>
        <dbReference type="RuleBase" id="RU363037"/>
    </source>
</evidence>
<dbReference type="GO" id="GO:0004818">
    <property type="term" value="F:glutamate-tRNA ligase activity"/>
    <property type="evidence" value="ECO:0007669"/>
    <property type="project" value="UniProtKB-EC"/>
</dbReference>
<name>A0A423TNJ6_PENVA</name>
<organism evidence="19 20">
    <name type="scientific">Penaeus vannamei</name>
    <name type="common">Whiteleg shrimp</name>
    <name type="synonym">Litopenaeus vannamei</name>
    <dbReference type="NCBI Taxonomy" id="6689"/>
    <lineage>
        <taxon>Eukaryota</taxon>
        <taxon>Metazoa</taxon>
        <taxon>Ecdysozoa</taxon>
        <taxon>Arthropoda</taxon>
        <taxon>Crustacea</taxon>
        <taxon>Multicrustacea</taxon>
        <taxon>Malacostraca</taxon>
        <taxon>Eumalacostraca</taxon>
        <taxon>Eucarida</taxon>
        <taxon>Decapoda</taxon>
        <taxon>Dendrobranchiata</taxon>
        <taxon>Penaeoidea</taxon>
        <taxon>Penaeidae</taxon>
        <taxon>Penaeus</taxon>
    </lineage>
</organism>
<comment type="similarity">
    <text evidence="2">Belongs to the class-I aminoacyl-tRNA synthetase family. Glutamate--tRNA ligase type 1 subfamily.</text>
</comment>
<comment type="caution">
    <text evidence="19">The sequence shown here is derived from an EMBL/GenBank/DDBJ whole genome shotgun (WGS) entry which is preliminary data.</text>
</comment>
<dbReference type="GO" id="GO:0005524">
    <property type="term" value="F:ATP binding"/>
    <property type="evidence" value="ECO:0007669"/>
    <property type="project" value="UniProtKB-KW"/>
</dbReference>
<dbReference type="STRING" id="6689.A0A423TNJ6"/>
<evidence type="ECO:0000256" key="9">
    <source>
        <dbReference type="ARBA" id="ARBA00030865"/>
    </source>
</evidence>
<evidence type="ECO:0000256" key="4">
    <source>
        <dbReference type="ARBA" id="ARBA00022598"/>
    </source>
</evidence>
<evidence type="ECO:0000256" key="7">
    <source>
        <dbReference type="ARBA" id="ARBA00022917"/>
    </source>
</evidence>
<evidence type="ECO:0000256" key="16">
    <source>
        <dbReference type="ARBA" id="ARBA00047689"/>
    </source>
</evidence>
<evidence type="ECO:0000256" key="5">
    <source>
        <dbReference type="ARBA" id="ARBA00022741"/>
    </source>
</evidence>
<comment type="catalytic activity">
    <reaction evidence="16">
        <text>tRNA(Gln) + L-glutamate + ATP = L-glutamyl-tRNA(Gln) + AMP + diphosphate</text>
        <dbReference type="Rhea" id="RHEA:64612"/>
        <dbReference type="Rhea" id="RHEA-COMP:9662"/>
        <dbReference type="Rhea" id="RHEA-COMP:9684"/>
        <dbReference type="ChEBI" id="CHEBI:29985"/>
        <dbReference type="ChEBI" id="CHEBI:30616"/>
        <dbReference type="ChEBI" id="CHEBI:33019"/>
        <dbReference type="ChEBI" id="CHEBI:78442"/>
        <dbReference type="ChEBI" id="CHEBI:78520"/>
        <dbReference type="ChEBI" id="CHEBI:456215"/>
    </reaction>
    <physiologicalReaction direction="left-to-right" evidence="16">
        <dbReference type="Rhea" id="RHEA:64613"/>
    </physiologicalReaction>
</comment>
<dbReference type="GO" id="GO:0006424">
    <property type="term" value="P:glutamyl-tRNA aminoacylation"/>
    <property type="evidence" value="ECO:0007669"/>
    <property type="project" value="InterPro"/>
</dbReference>
<evidence type="ECO:0000256" key="12">
    <source>
        <dbReference type="ARBA" id="ARBA00044251"/>
    </source>
</evidence>
<dbReference type="EMBL" id="QCYY01001445">
    <property type="protein sequence ID" value="ROT78035.1"/>
    <property type="molecule type" value="Genomic_DNA"/>
</dbReference>
<dbReference type="OrthoDB" id="428822at2759"/>
<dbReference type="Gene3D" id="3.40.50.620">
    <property type="entry name" value="HUPs"/>
    <property type="match status" value="1"/>
</dbReference>
<dbReference type="PROSITE" id="PS00178">
    <property type="entry name" value="AA_TRNA_LIGASE_I"/>
    <property type="match status" value="1"/>
</dbReference>
<dbReference type="PRINTS" id="PR00987">
    <property type="entry name" value="TRNASYNTHGLU"/>
</dbReference>
<dbReference type="FunFam" id="3.40.50.620:FF:000045">
    <property type="entry name" value="Glutamate--tRNA ligase, mitochondrial"/>
    <property type="match status" value="1"/>
</dbReference>
<evidence type="ECO:0000256" key="8">
    <source>
        <dbReference type="ARBA" id="ARBA00023146"/>
    </source>
</evidence>
<evidence type="ECO:0000256" key="2">
    <source>
        <dbReference type="ARBA" id="ARBA00007894"/>
    </source>
</evidence>
<evidence type="ECO:0000313" key="20">
    <source>
        <dbReference type="Proteomes" id="UP000283509"/>
    </source>
</evidence>
<evidence type="ECO:0000256" key="6">
    <source>
        <dbReference type="ARBA" id="ARBA00022840"/>
    </source>
</evidence>
<dbReference type="EC" id="6.1.1.24" evidence="10"/>
<keyword evidence="4 17" id="KW-0436">Ligase</keyword>
<evidence type="ECO:0000259" key="18">
    <source>
        <dbReference type="Pfam" id="PF00749"/>
    </source>
</evidence>
<dbReference type="CDD" id="cd00808">
    <property type="entry name" value="GluRS_core"/>
    <property type="match status" value="1"/>
</dbReference>
<reference evidence="19 20" key="1">
    <citation type="submission" date="2018-04" db="EMBL/GenBank/DDBJ databases">
        <authorList>
            <person name="Zhang X."/>
            <person name="Yuan J."/>
            <person name="Li F."/>
            <person name="Xiang J."/>
        </authorList>
    </citation>
    <scope>NUCLEOTIDE SEQUENCE [LARGE SCALE GENOMIC DNA]</scope>
    <source>
        <tissue evidence="19">Muscle</tissue>
    </source>
</reference>
<evidence type="ECO:0000256" key="1">
    <source>
        <dbReference type="ARBA" id="ARBA00004173"/>
    </source>
</evidence>
<dbReference type="NCBIfam" id="TIGR00464">
    <property type="entry name" value="gltX_bact"/>
    <property type="match status" value="1"/>
</dbReference>
<evidence type="ECO:0000256" key="14">
    <source>
        <dbReference type="ARBA" id="ARBA00047366"/>
    </source>
</evidence>
<gene>
    <name evidence="19" type="ORF">C7M84_003258</name>
</gene>
<dbReference type="InterPro" id="IPR049940">
    <property type="entry name" value="GluQ/Sye"/>
</dbReference>
<evidence type="ECO:0000313" key="19">
    <source>
        <dbReference type="EMBL" id="ROT78035.1"/>
    </source>
</evidence>
<dbReference type="GO" id="GO:0005739">
    <property type="term" value="C:mitochondrion"/>
    <property type="evidence" value="ECO:0007669"/>
    <property type="project" value="UniProtKB-SubCell"/>
</dbReference>
<dbReference type="InterPro" id="IPR014729">
    <property type="entry name" value="Rossmann-like_a/b/a_fold"/>
</dbReference>
<keyword evidence="6 17" id="KW-0067">ATP-binding</keyword>
<comment type="catalytic activity">
    <reaction evidence="14">
        <text>tRNA(Glu) + L-glutamate + ATP = L-glutamyl-tRNA(Glu) + AMP + diphosphate</text>
        <dbReference type="Rhea" id="RHEA:23540"/>
        <dbReference type="Rhea" id="RHEA-COMP:9663"/>
        <dbReference type="Rhea" id="RHEA-COMP:9680"/>
        <dbReference type="ChEBI" id="CHEBI:29985"/>
        <dbReference type="ChEBI" id="CHEBI:30616"/>
        <dbReference type="ChEBI" id="CHEBI:33019"/>
        <dbReference type="ChEBI" id="CHEBI:78442"/>
        <dbReference type="ChEBI" id="CHEBI:78520"/>
        <dbReference type="ChEBI" id="CHEBI:456215"/>
        <dbReference type="EC" id="6.1.1.17"/>
    </reaction>
    <physiologicalReaction direction="left-to-right" evidence="14">
        <dbReference type="Rhea" id="RHEA:23541"/>
    </physiologicalReaction>
</comment>